<evidence type="ECO:0000256" key="1">
    <source>
        <dbReference type="SAM" id="MobiDB-lite"/>
    </source>
</evidence>
<dbReference type="EMBL" id="MVBM01000001">
    <property type="protein sequence ID" value="OOK82549.1"/>
    <property type="molecule type" value="Genomic_DNA"/>
</dbReference>
<accession>A0A1V3XTN7</accession>
<proteinExistence type="predicted"/>
<dbReference type="SUPFAM" id="SSF53271">
    <property type="entry name" value="PRTase-like"/>
    <property type="match status" value="1"/>
</dbReference>
<evidence type="ECO:0000313" key="3">
    <source>
        <dbReference type="Proteomes" id="UP000189229"/>
    </source>
</evidence>
<gene>
    <name evidence="2" type="ORF">BZL30_1514</name>
</gene>
<dbReference type="AlphaFoldDB" id="A0A1V3XTN7"/>
<dbReference type="Proteomes" id="UP000189229">
    <property type="component" value="Unassembled WGS sequence"/>
</dbReference>
<dbReference type="PANTHER" id="PTHR47505:SF1">
    <property type="entry name" value="DNA UTILIZATION PROTEIN YHGH"/>
    <property type="match status" value="1"/>
</dbReference>
<protein>
    <recommendedName>
        <fullName evidence="4">Phosphoribosyl transferase domain protein</fullName>
    </recommendedName>
</protein>
<reference evidence="2 3" key="1">
    <citation type="submission" date="2017-02" db="EMBL/GenBank/DDBJ databases">
        <title>Complete genome sequences of Mycobacterium kansasii strains isolated from rhesus macaques.</title>
        <authorList>
            <person name="Panda A."/>
            <person name="Nagaraj S."/>
            <person name="Zhao X."/>
            <person name="Tettelin H."/>
            <person name="Detolla L.J."/>
        </authorList>
    </citation>
    <scope>NUCLEOTIDE SEQUENCE [LARGE SCALE GENOMIC DNA]</scope>
    <source>
        <strain evidence="2 3">11-3813</strain>
    </source>
</reference>
<name>A0A1V3XTN7_MYCKA</name>
<comment type="caution">
    <text evidence="2">The sequence shown here is derived from an EMBL/GenBank/DDBJ whole genome shotgun (WGS) entry which is preliminary data.</text>
</comment>
<organism evidence="2 3">
    <name type="scientific">Mycobacterium kansasii</name>
    <dbReference type="NCBI Taxonomy" id="1768"/>
    <lineage>
        <taxon>Bacteria</taxon>
        <taxon>Bacillati</taxon>
        <taxon>Actinomycetota</taxon>
        <taxon>Actinomycetes</taxon>
        <taxon>Mycobacteriales</taxon>
        <taxon>Mycobacteriaceae</taxon>
        <taxon>Mycobacterium</taxon>
    </lineage>
</organism>
<evidence type="ECO:0000313" key="2">
    <source>
        <dbReference type="EMBL" id="OOK82549.1"/>
    </source>
</evidence>
<dbReference type="PANTHER" id="PTHR47505">
    <property type="entry name" value="DNA UTILIZATION PROTEIN YHGH"/>
    <property type="match status" value="1"/>
</dbReference>
<dbReference type="InterPro" id="IPR029057">
    <property type="entry name" value="PRTase-like"/>
</dbReference>
<sequence length="230" mass="24900">MRRLRCAGDPVVHRLLRGALGGGRSTPRREPRVDPRVPVFALGRYAGARRQAILAMKEHGRRDLVVPLARALAVGIHRLLSWGVVDAPLTLVPAPTRRSAARRRGGDPVTRIATAAVAAHPGITVVEALRLKGLVRDSVGLGTSARERNLAGRVLLRGRRLCAEVVIVDDVVTTGRLRGSRSGPCGPPEYGWPLCWRSRRHDKLSPVSCPRETSGIRTRQKAGRFAGTVG</sequence>
<dbReference type="InterPro" id="IPR051910">
    <property type="entry name" value="ComF/GntX_DNA_util-trans"/>
</dbReference>
<feature type="region of interest" description="Disordered" evidence="1">
    <location>
        <begin position="207"/>
        <end position="230"/>
    </location>
</feature>
<evidence type="ECO:0008006" key="4">
    <source>
        <dbReference type="Google" id="ProtNLM"/>
    </source>
</evidence>